<dbReference type="Pfam" id="PF01047">
    <property type="entry name" value="MarR"/>
    <property type="match status" value="1"/>
</dbReference>
<dbReference type="InterPro" id="IPR000835">
    <property type="entry name" value="HTH_MarR-typ"/>
</dbReference>
<dbReference type="SMART" id="SM00347">
    <property type="entry name" value="HTH_MARR"/>
    <property type="match status" value="1"/>
</dbReference>
<dbReference type="InterPro" id="IPR039422">
    <property type="entry name" value="MarR/SlyA-like"/>
</dbReference>
<proteinExistence type="predicted"/>
<dbReference type="InterPro" id="IPR036390">
    <property type="entry name" value="WH_DNA-bd_sf"/>
</dbReference>
<keyword evidence="3" id="KW-1185">Reference proteome</keyword>
<dbReference type="PRINTS" id="PR00598">
    <property type="entry name" value="HTHMARR"/>
</dbReference>
<sequence>MHTADPADHPKDPSMIDPRVMDPAGEIVPHAHVDEEEMDQIVAVLDAMRRWRTVERRMSEASRKYMKLGETDMRALRYLIAAQRHDRLATPSDLARHLGVSTASVTKMLDRLAAHDHIRRLPHPEDRRSTAIEVTEQTQRVARESVGRSHAGRFHAAAALSPDEREVVIRFLDALCATEPPPQQ</sequence>
<dbReference type="Proteomes" id="UP001500236">
    <property type="component" value="Unassembled WGS sequence"/>
</dbReference>
<evidence type="ECO:0000313" key="3">
    <source>
        <dbReference type="Proteomes" id="UP001500236"/>
    </source>
</evidence>
<name>A0ABP6LTS3_9MICC</name>
<dbReference type="PANTHER" id="PTHR33164:SF43">
    <property type="entry name" value="HTH-TYPE TRANSCRIPTIONAL REPRESSOR YETL"/>
    <property type="match status" value="1"/>
</dbReference>
<evidence type="ECO:0000259" key="1">
    <source>
        <dbReference type="PROSITE" id="PS50995"/>
    </source>
</evidence>
<organism evidence="2 3">
    <name type="scientific">Nesterenkonia aethiopica</name>
    <dbReference type="NCBI Taxonomy" id="269144"/>
    <lineage>
        <taxon>Bacteria</taxon>
        <taxon>Bacillati</taxon>
        <taxon>Actinomycetota</taxon>
        <taxon>Actinomycetes</taxon>
        <taxon>Micrococcales</taxon>
        <taxon>Micrococcaceae</taxon>
        <taxon>Nesterenkonia</taxon>
    </lineage>
</organism>
<dbReference type="PANTHER" id="PTHR33164">
    <property type="entry name" value="TRANSCRIPTIONAL REGULATOR, MARR FAMILY"/>
    <property type="match status" value="1"/>
</dbReference>
<dbReference type="PROSITE" id="PS50995">
    <property type="entry name" value="HTH_MARR_2"/>
    <property type="match status" value="1"/>
</dbReference>
<evidence type="ECO:0000313" key="2">
    <source>
        <dbReference type="EMBL" id="GAA3059371.1"/>
    </source>
</evidence>
<protein>
    <submittedName>
        <fullName evidence="2">MarR family transcriptional regulator</fullName>
    </submittedName>
</protein>
<gene>
    <name evidence="2" type="ORF">GCM10010529_11320</name>
</gene>
<dbReference type="SUPFAM" id="SSF46785">
    <property type="entry name" value="Winged helix' DNA-binding domain"/>
    <property type="match status" value="1"/>
</dbReference>
<reference evidence="3" key="1">
    <citation type="journal article" date="2019" name="Int. J. Syst. Evol. Microbiol.">
        <title>The Global Catalogue of Microorganisms (GCM) 10K type strain sequencing project: providing services to taxonomists for standard genome sequencing and annotation.</title>
        <authorList>
            <consortium name="The Broad Institute Genomics Platform"/>
            <consortium name="The Broad Institute Genome Sequencing Center for Infectious Disease"/>
            <person name="Wu L."/>
            <person name="Ma J."/>
        </authorList>
    </citation>
    <scope>NUCLEOTIDE SEQUENCE [LARGE SCALE GENOMIC DNA]</scope>
    <source>
        <strain evidence="3">JCM 14309</strain>
    </source>
</reference>
<dbReference type="EMBL" id="BAAAVT010000006">
    <property type="protein sequence ID" value="GAA3059371.1"/>
    <property type="molecule type" value="Genomic_DNA"/>
</dbReference>
<dbReference type="Gene3D" id="1.10.10.10">
    <property type="entry name" value="Winged helix-like DNA-binding domain superfamily/Winged helix DNA-binding domain"/>
    <property type="match status" value="1"/>
</dbReference>
<feature type="domain" description="HTH marR-type" evidence="1">
    <location>
        <begin position="38"/>
        <end position="177"/>
    </location>
</feature>
<comment type="caution">
    <text evidence="2">The sequence shown here is derived from an EMBL/GenBank/DDBJ whole genome shotgun (WGS) entry which is preliminary data.</text>
</comment>
<dbReference type="InterPro" id="IPR036388">
    <property type="entry name" value="WH-like_DNA-bd_sf"/>
</dbReference>
<accession>A0ABP6LTS3</accession>